<proteinExistence type="predicted"/>
<comment type="caution">
    <text evidence="1">The sequence shown here is derived from an EMBL/GenBank/DDBJ whole genome shotgun (WGS) entry which is preliminary data.</text>
</comment>
<accession>A0A7C3SN75</accession>
<gene>
    <name evidence="1" type="ORF">ENV35_03600</name>
</gene>
<dbReference type="AlphaFoldDB" id="A0A7C3SN75"/>
<dbReference type="EMBL" id="DTGA01000091">
    <property type="protein sequence ID" value="HGB30943.1"/>
    <property type="molecule type" value="Genomic_DNA"/>
</dbReference>
<protein>
    <submittedName>
        <fullName evidence="1">Uncharacterized protein</fullName>
    </submittedName>
</protein>
<organism evidence="1">
    <name type="scientific">Dictyoglomus turgidum</name>
    <dbReference type="NCBI Taxonomy" id="513050"/>
    <lineage>
        <taxon>Bacteria</taxon>
        <taxon>Pseudomonadati</taxon>
        <taxon>Dictyoglomota</taxon>
        <taxon>Dictyoglomia</taxon>
        <taxon>Dictyoglomales</taxon>
        <taxon>Dictyoglomaceae</taxon>
        <taxon>Dictyoglomus</taxon>
    </lineage>
</organism>
<evidence type="ECO:0000313" key="1">
    <source>
        <dbReference type="EMBL" id="HGB30943.1"/>
    </source>
</evidence>
<reference evidence="1" key="1">
    <citation type="journal article" date="2020" name="mSystems">
        <title>Genome- and Community-Level Interaction Insights into Carbon Utilization and Element Cycling Functions of Hydrothermarchaeota in Hydrothermal Sediment.</title>
        <authorList>
            <person name="Zhou Z."/>
            <person name="Liu Y."/>
            <person name="Xu W."/>
            <person name="Pan J."/>
            <person name="Luo Z.H."/>
            <person name="Li M."/>
        </authorList>
    </citation>
    <scope>NUCLEOTIDE SEQUENCE [LARGE SCALE GENOMIC DNA]</scope>
    <source>
        <strain evidence="1">SpSt-751</strain>
    </source>
</reference>
<sequence length="133" mass="15530">MENPITNFLEVEEEVKSFVKANARIFDKFKTLLEEYNKRVMEAREYVKKNRKSEGPFKFYPQANVVWDVKMLESMLDKETFKSITTITVDKEALEVAIKQGRVNPEKIQIAKLETKEPRCKGPNKVEIPGFLD</sequence>
<name>A0A7C3SN75_9BACT</name>